<dbReference type="AlphaFoldDB" id="A0A1V5T3W0"/>
<evidence type="ECO:0000313" key="1">
    <source>
        <dbReference type="EMBL" id="OQA61449.1"/>
    </source>
</evidence>
<dbReference type="EMBL" id="MWBQ01000018">
    <property type="protein sequence ID" value="OQA61449.1"/>
    <property type="molecule type" value="Genomic_DNA"/>
</dbReference>
<comment type="caution">
    <text evidence="1">The sequence shown here is derived from an EMBL/GenBank/DDBJ whole genome shotgun (WGS) entry which is preliminary data.</text>
</comment>
<protein>
    <recommendedName>
        <fullName evidence="2">DUF669 domain-containing protein</fullName>
    </recommendedName>
</protein>
<proteinExistence type="predicted"/>
<organism evidence="1">
    <name type="scientific">Candidatus Atribacter allofermentans</name>
    <dbReference type="NCBI Taxonomy" id="1852833"/>
    <lineage>
        <taxon>Bacteria</taxon>
        <taxon>Pseudomonadati</taxon>
        <taxon>Atribacterota</taxon>
        <taxon>Atribacteria</taxon>
        <taxon>Atribacterales</taxon>
        <taxon>Atribacteraceae</taxon>
        <taxon>Atribacter</taxon>
    </lineage>
</organism>
<sequence length="159" mass="17814">MAVIFSDQEEQAFKEASSSYLPDGDYRGILVEAEAKLIGMNRDKKLVLKYQLEAPEEHAGKTHVHFLNLENASQKAYGYLKGVVGKFGLPTDGLRLRDLESEMKKLCESKTEVLFSLIPKEYNGKSYQNTEIRAVSREESFGHISDAFVSGQGEDDIGF</sequence>
<reference evidence="1" key="1">
    <citation type="submission" date="2017-02" db="EMBL/GenBank/DDBJ databases">
        <title>Delving into the versatile metabolic prowess of the omnipresent phylum Bacteroidetes.</title>
        <authorList>
            <person name="Nobu M.K."/>
            <person name="Mei R."/>
            <person name="Narihiro T."/>
            <person name="Kuroda K."/>
            <person name="Liu W.-T."/>
        </authorList>
    </citation>
    <scope>NUCLEOTIDE SEQUENCE</scope>
    <source>
        <strain evidence="1">ADurb.Bin276</strain>
    </source>
</reference>
<dbReference type="Proteomes" id="UP000485569">
    <property type="component" value="Unassembled WGS sequence"/>
</dbReference>
<accession>A0A1V5T3W0</accession>
<name>A0A1V5T3W0_9BACT</name>
<gene>
    <name evidence="1" type="ORF">BWY41_00129</name>
</gene>
<evidence type="ECO:0008006" key="2">
    <source>
        <dbReference type="Google" id="ProtNLM"/>
    </source>
</evidence>